<keyword evidence="10 11" id="KW-0472">Membrane</keyword>
<proteinExistence type="inferred from homology"/>
<evidence type="ECO:0000256" key="8">
    <source>
        <dbReference type="ARBA" id="ARBA00022989"/>
    </source>
</evidence>
<dbReference type="GO" id="GO:0046872">
    <property type="term" value="F:metal ion binding"/>
    <property type="evidence" value="ECO:0007669"/>
    <property type="project" value="UniProtKB-KW"/>
</dbReference>
<evidence type="ECO:0000259" key="12">
    <source>
        <dbReference type="PROSITE" id="PS50106"/>
    </source>
</evidence>
<reference evidence="14" key="1">
    <citation type="journal article" date="2017" name="Int. J. Syst. Evol. Microbiol.">
        <title>Notoacmeibacter marinus gen. nov., sp. nov., isolated from the gut of a limpet and proposal of Notoacmeibacteraceae fam. nov. in the order Rhizobiales of the class Alphaproteobacteria.</title>
        <authorList>
            <person name="Huang Z."/>
            <person name="Guo F."/>
            <person name="Lai Q."/>
        </authorList>
    </citation>
    <scope>NUCLEOTIDE SEQUENCE [LARGE SCALE GENOMIC DNA]</scope>
    <source>
        <strain evidence="14">XMTR2A4</strain>
    </source>
</reference>
<keyword evidence="5 11" id="KW-0812">Transmembrane</keyword>
<comment type="cofactor">
    <cofactor evidence="1 11">
        <name>Zn(2+)</name>
        <dbReference type="ChEBI" id="CHEBI:29105"/>
    </cofactor>
</comment>
<comment type="subcellular location">
    <subcellularLocation>
        <location evidence="2">Membrane</location>
        <topology evidence="2">Multi-pass membrane protein</topology>
    </subcellularLocation>
</comment>
<dbReference type="SUPFAM" id="SSF50156">
    <property type="entry name" value="PDZ domain-like"/>
    <property type="match status" value="1"/>
</dbReference>
<dbReference type="Pfam" id="PF02163">
    <property type="entry name" value="Peptidase_M50"/>
    <property type="match status" value="1"/>
</dbReference>
<dbReference type="InterPro" id="IPR004387">
    <property type="entry name" value="Pept_M50_Zn"/>
</dbReference>
<dbReference type="InterPro" id="IPR001478">
    <property type="entry name" value="PDZ"/>
</dbReference>
<name>A0A231UWF8_9HYPH</name>
<keyword evidence="11" id="KW-0479">Metal-binding</keyword>
<evidence type="ECO:0000256" key="1">
    <source>
        <dbReference type="ARBA" id="ARBA00001947"/>
    </source>
</evidence>
<protein>
    <recommendedName>
        <fullName evidence="11">Zinc metalloprotease</fullName>
        <ecNumber evidence="11">3.4.24.-</ecNumber>
    </recommendedName>
</protein>
<keyword evidence="14" id="KW-1185">Reference proteome</keyword>
<dbReference type="NCBIfam" id="TIGR00054">
    <property type="entry name" value="RIP metalloprotease RseP"/>
    <property type="match status" value="1"/>
</dbReference>
<dbReference type="PROSITE" id="PS50106">
    <property type="entry name" value="PDZ"/>
    <property type="match status" value="1"/>
</dbReference>
<dbReference type="EMBL" id="NBYO01000002">
    <property type="protein sequence ID" value="OXT00187.1"/>
    <property type="molecule type" value="Genomic_DNA"/>
</dbReference>
<evidence type="ECO:0000256" key="4">
    <source>
        <dbReference type="ARBA" id="ARBA00022670"/>
    </source>
</evidence>
<evidence type="ECO:0000256" key="11">
    <source>
        <dbReference type="RuleBase" id="RU362031"/>
    </source>
</evidence>
<evidence type="ECO:0000313" key="14">
    <source>
        <dbReference type="Proteomes" id="UP000215405"/>
    </source>
</evidence>
<dbReference type="GO" id="GO:0006508">
    <property type="term" value="P:proteolysis"/>
    <property type="evidence" value="ECO:0007669"/>
    <property type="project" value="UniProtKB-KW"/>
</dbReference>
<comment type="caution">
    <text evidence="13">The sequence shown here is derived from an EMBL/GenBank/DDBJ whole genome shotgun (WGS) entry which is preliminary data.</text>
</comment>
<dbReference type="RefSeq" id="WP_094077011.1">
    <property type="nucleotide sequence ID" value="NZ_NBYO01000002.1"/>
</dbReference>
<evidence type="ECO:0000313" key="13">
    <source>
        <dbReference type="EMBL" id="OXT00187.1"/>
    </source>
</evidence>
<feature type="transmembrane region" description="Helical" evidence="11">
    <location>
        <begin position="355"/>
        <end position="373"/>
    </location>
</feature>
<gene>
    <name evidence="13" type="ORF">B7H23_08365</name>
</gene>
<evidence type="ECO:0000256" key="5">
    <source>
        <dbReference type="ARBA" id="ARBA00022692"/>
    </source>
</evidence>
<dbReference type="PANTHER" id="PTHR42837">
    <property type="entry name" value="REGULATOR OF SIGMA-E PROTEASE RSEP"/>
    <property type="match status" value="1"/>
</dbReference>
<dbReference type="AlphaFoldDB" id="A0A231UWF8"/>
<evidence type="ECO:0000256" key="6">
    <source>
        <dbReference type="ARBA" id="ARBA00022801"/>
    </source>
</evidence>
<dbReference type="GO" id="GO:0004222">
    <property type="term" value="F:metalloendopeptidase activity"/>
    <property type="evidence" value="ECO:0007669"/>
    <property type="project" value="InterPro"/>
</dbReference>
<comment type="similarity">
    <text evidence="3 11">Belongs to the peptidase M50B family.</text>
</comment>
<evidence type="ECO:0000256" key="3">
    <source>
        <dbReference type="ARBA" id="ARBA00007931"/>
    </source>
</evidence>
<evidence type="ECO:0000256" key="9">
    <source>
        <dbReference type="ARBA" id="ARBA00023049"/>
    </source>
</evidence>
<feature type="transmembrane region" description="Helical" evidence="11">
    <location>
        <begin position="118"/>
        <end position="143"/>
    </location>
</feature>
<dbReference type="CDD" id="cd06163">
    <property type="entry name" value="S2P-M50_PDZ_RseP-like"/>
    <property type="match status" value="1"/>
</dbReference>
<dbReference type="Gene3D" id="2.30.42.10">
    <property type="match status" value="1"/>
</dbReference>
<organism evidence="13 14">
    <name type="scientific">Notoacmeibacter marinus</name>
    <dbReference type="NCBI Taxonomy" id="1876515"/>
    <lineage>
        <taxon>Bacteria</taxon>
        <taxon>Pseudomonadati</taxon>
        <taxon>Pseudomonadota</taxon>
        <taxon>Alphaproteobacteria</taxon>
        <taxon>Hyphomicrobiales</taxon>
        <taxon>Notoacmeibacteraceae</taxon>
        <taxon>Notoacmeibacter</taxon>
    </lineage>
</organism>
<feature type="domain" description="PDZ" evidence="12">
    <location>
        <begin position="143"/>
        <end position="217"/>
    </location>
</feature>
<dbReference type="InterPro" id="IPR041489">
    <property type="entry name" value="PDZ_6"/>
</dbReference>
<dbReference type="InterPro" id="IPR036034">
    <property type="entry name" value="PDZ_sf"/>
</dbReference>
<accession>A0A231UWF8</accession>
<dbReference type="Proteomes" id="UP000215405">
    <property type="component" value="Unassembled WGS sequence"/>
</dbReference>
<sequence length="379" mass="41427">MNDLISAIFSTDGLLIGTILPFLFVILVVVFVHEMGHYLVGRWCGIGATTFSLGFGPEIAGFTDRGGTRWKLSAIPLGGYVKFVGDMTVTSSPSPEAANLAEDERRRAFHLAPVWKRFLTVLAGPVANFILTIVVFTIFLSLYGRTVIEPVVNEVRPESPAAAAGFAPGDRVVAVDGRRISEFSDIQKYVSGRTGDRITFLVERNGRNMELEASPRYIEQTDSAGNTVRIGIVGITSMGRDSEAVRHETMSLPAAFVRSIEETGSILERTFNFMRRFAMGREDKCQLGGPVKIADLAGQAASQGFERLVELMALLSVGIGFLNLLPIPPLDGGHLVFYTVEAAMRRPVSERLMEIGYRVGFVAVLIFMGFVLFNDIFGC</sequence>
<keyword evidence="4 13" id="KW-0645">Protease</keyword>
<dbReference type="GO" id="GO:0016020">
    <property type="term" value="C:membrane"/>
    <property type="evidence" value="ECO:0007669"/>
    <property type="project" value="UniProtKB-SubCell"/>
</dbReference>
<keyword evidence="6 11" id="KW-0378">Hydrolase</keyword>
<dbReference type="EC" id="3.4.24.-" evidence="11"/>
<keyword evidence="9 11" id="KW-0482">Metalloprotease</keyword>
<evidence type="ECO:0000256" key="7">
    <source>
        <dbReference type="ARBA" id="ARBA00022833"/>
    </source>
</evidence>
<dbReference type="Pfam" id="PF17820">
    <property type="entry name" value="PDZ_6"/>
    <property type="match status" value="1"/>
</dbReference>
<keyword evidence="7 11" id="KW-0862">Zinc</keyword>
<evidence type="ECO:0000256" key="10">
    <source>
        <dbReference type="ARBA" id="ARBA00023136"/>
    </source>
</evidence>
<evidence type="ECO:0000256" key="2">
    <source>
        <dbReference type="ARBA" id="ARBA00004141"/>
    </source>
</evidence>
<dbReference type="PANTHER" id="PTHR42837:SF2">
    <property type="entry name" value="MEMBRANE METALLOPROTEASE ARASP2, CHLOROPLASTIC-RELATED"/>
    <property type="match status" value="1"/>
</dbReference>
<dbReference type="SMART" id="SM00228">
    <property type="entry name" value="PDZ"/>
    <property type="match status" value="1"/>
</dbReference>
<feature type="transmembrane region" description="Helical" evidence="11">
    <location>
        <begin position="12"/>
        <end position="33"/>
    </location>
</feature>
<dbReference type="InterPro" id="IPR008915">
    <property type="entry name" value="Peptidase_M50"/>
</dbReference>
<keyword evidence="8 11" id="KW-1133">Transmembrane helix</keyword>